<organism evidence="2 3">
    <name type="scientific">Streptomyces clavuligerus</name>
    <dbReference type="NCBI Taxonomy" id="1901"/>
    <lineage>
        <taxon>Bacteria</taxon>
        <taxon>Bacillati</taxon>
        <taxon>Actinomycetota</taxon>
        <taxon>Actinomycetes</taxon>
        <taxon>Kitasatosporales</taxon>
        <taxon>Streptomycetaceae</taxon>
        <taxon>Streptomyces</taxon>
    </lineage>
</organism>
<evidence type="ECO:0008006" key="4">
    <source>
        <dbReference type="Google" id="ProtNLM"/>
    </source>
</evidence>
<dbReference type="OrthoDB" id="5123238at2"/>
<evidence type="ECO:0000256" key="1">
    <source>
        <dbReference type="SAM" id="SignalP"/>
    </source>
</evidence>
<dbReference type="AlphaFoldDB" id="D5SKK4"/>
<proteinExistence type="predicted"/>
<dbReference type="RefSeq" id="WP_003963382.1">
    <property type="nucleotide sequence ID" value="NZ_CM000914.1"/>
</dbReference>
<dbReference type="InterPro" id="IPR011024">
    <property type="entry name" value="G_crystallin-like"/>
</dbReference>
<dbReference type="Gene3D" id="2.60.20.10">
    <property type="entry name" value="Crystallins"/>
    <property type="match status" value="1"/>
</dbReference>
<protein>
    <recommendedName>
        <fullName evidence="4">Secreted protein</fullName>
    </recommendedName>
</protein>
<dbReference type="GeneID" id="93734055"/>
<dbReference type="KEGG" id="sclf:BB341_28955"/>
<geneLocation type="plasmid" evidence="2 3">
    <name>pSCL4</name>
</geneLocation>
<feature type="signal peptide" evidence="1">
    <location>
        <begin position="1"/>
        <end position="27"/>
    </location>
</feature>
<feature type="chain" id="PRO_5003076378" description="Secreted protein" evidence="1">
    <location>
        <begin position="28"/>
        <end position="203"/>
    </location>
</feature>
<sequence>MRVGTSAAGLVAAACASVLLVPSPAAAASQAKPVGHCVVDLATERITCYDTFRESIAAATGGRITDAPATPAKAAEDKRFLAELDAPAGNSAKAAAKANTSRTSPRAASQVVGGFVYEDFNYGGWSWTLTIPSRCRNDGAWDATYGDLGSFWNNKITSVIPAGNCHIELHSDPHYQGARQMYTSSTPYVGDAMNDQASSMVLT</sequence>
<dbReference type="Pfam" id="PF03995">
    <property type="entry name" value="Inhibitor_I36"/>
    <property type="match status" value="1"/>
</dbReference>
<keyword evidence="3" id="KW-1185">Reference proteome</keyword>
<name>D5SKK4_STRCL</name>
<dbReference type="Proteomes" id="UP000002357">
    <property type="component" value="Plasmid pSCL4"/>
</dbReference>
<dbReference type="eggNOG" id="ENOG50341QX">
    <property type="taxonomic scope" value="Bacteria"/>
</dbReference>
<dbReference type="SUPFAM" id="SSF49695">
    <property type="entry name" value="gamma-Crystallin-like"/>
    <property type="match status" value="1"/>
</dbReference>
<reference evidence="2 3" key="1">
    <citation type="journal article" date="2010" name="Genome Biol. Evol.">
        <title>The sequence of a 1.8-mb bacterial linear plasmid reveals a rich evolutionary reservoir of secondary metabolic pathways.</title>
        <authorList>
            <person name="Medema M.H."/>
            <person name="Trefzer A."/>
            <person name="Kovalchuk A."/>
            <person name="van den Berg M."/>
            <person name="Mueller U."/>
            <person name="Heijne W."/>
            <person name="Wu L."/>
            <person name="Alam M.T."/>
            <person name="Ronning C.M."/>
            <person name="Nierman W.C."/>
            <person name="Bovenberg R.A.L."/>
            <person name="Breitling R."/>
            <person name="Takano E."/>
        </authorList>
    </citation>
    <scope>NUCLEOTIDE SEQUENCE [LARGE SCALE GENOMIC DNA]</scope>
    <source>
        <strain evidence="3">ATCC 27064 / DSM 738 / JCM 4710 / NBRC 13307 / NCIMB 12785 / NRRL 3585 / VKM Ac-602</strain>
        <plasmid evidence="2">pSCL4</plasmid>
    </source>
</reference>
<accession>D5SKK4</accession>
<evidence type="ECO:0000313" key="3">
    <source>
        <dbReference type="Proteomes" id="UP000002357"/>
    </source>
</evidence>
<keyword evidence="2" id="KW-0614">Plasmid</keyword>
<dbReference type="EMBL" id="CM000914">
    <property type="protein sequence ID" value="EFG04447.2"/>
    <property type="molecule type" value="Genomic_DNA"/>
</dbReference>
<evidence type="ECO:0000313" key="2">
    <source>
        <dbReference type="EMBL" id="EFG04447.2"/>
    </source>
</evidence>
<keyword evidence="1" id="KW-0732">Signal</keyword>
<gene>
    <name evidence="2" type="ORF">SCLAV_p0960</name>
</gene>
<dbReference type="PROSITE" id="PS51257">
    <property type="entry name" value="PROKAR_LIPOPROTEIN"/>
    <property type="match status" value="1"/>
</dbReference>